<gene>
    <name evidence="1" type="ORF">ACFOWX_03290</name>
</gene>
<dbReference type="Proteomes" id="UP001595887">
    <property type="component" value="Unassembled WGS sequence"/>
</dbReference>
<dbReference type="Pfam" id="PF11994">
    <property type="entry name" value="DUF3489"/>
    <property type="match status" value="1"/>
</dbReference>
<dbReference type="InterPro" id="IPR021880">
    <property type="entry name" value="DUF3489"/>
</dbReference>
<organism evidence="1 2">
    <name type="scientific">Sphingorhabdus arenilitoris</name>
    <dbReference type="NCBI Taxonomy" id="1490041"/>
    <lineage>
        <taxon>Bacteria</taxon>
        <taxon>Pseudomonadati</taxon>
        <taxon>Pseudomonadota</taxon>
        <taxon>Alphaproteobacteria</taxon>
        <taxon>Sphingomonadales</taxon>
        <taxon>Sphingomonadaceae</taxon>
        <taxon>Sphingorhabdus</taxon>
    </lineage>
</organism>
<proteinExistence type="predicted"/>
<evidence type="ECO:0000313" key="1">
    <source>
        <dbReference type="EMBL" id="MFC4291434.1"/>
    </source>
</evidence>
<reference evidence="2" key="1">
    <citation type="journal article" date="2019" name="Int. J. Syst. Evol. Microbiol.">
        <title>The Global Catalogue of Microorganisms (GCM) 10K type strain sequencing project: providing services to taxonomists for standard genome sequencing and annotation.</title>
        <authorList>
            <consortium name="The Broad Institute Genomics Platform"/>
            <consortium name="The Broad Institute Genome Sequencing Center for Infectious Disease"/>
            <person name="Wu L."/>
            <person name="Ma J."/>
        </authorList>
    </citation>
    <scope>NUCLEOTIDE SEQUENCE [LARGE SCALE GENOMIC DNA]</scope>
    <source>
        <strain evidence="2">CECT 8531</strain>
    </source>
</reference>
<protein>
    <submittedName>
        <fullName evidence="1">DUF3489 domain-containing protein</fullName>
    </submittedName>
</protein>
<dbReference type="RefSeq" id="WP_381421280.1">
    <property type="nucleotide sequence ID" value="NZ_JBHSDH010000012.1"/>
</dbReference>
<sequence length="89" mass="9840">MAKAATTKPDLNDVIKDVRAPKPQSKLDCLLRLLLQHDGACLDEMMEATGWQPHTVRASMTALRGRGYDIDKRMGGNVTVWFIDAGEAQ</sequence>
<keyword evidence="2" id="KW-1185">Reference proteome</keyword>
<accession>A0ABV8RER2</accession>
<evidence type="ECO:0000313" key="2">
    <source>
        <dbReference type="Proteomes" id="UP001595887"/>
    </source>
</evidence>
<dbReference type="EMBL" id="JBHSDH010000012">
    <property type="protein sequence ID" value="MFC4291434.1"/>
    <property type="molecule type" value="Genomic_DNA"/>
</dbReference>
<comment type="caution">
    <text evidence="1">The sequence shown here is derived from an EMBL/GenBank/DDBJ whole genome shotgun (WGS) entry which is preliminary data.</text>
</comment>
<name>A0ABV8RER2_9SPHN</name>